<dbReference type="eggNOG" id="COG3832">
    <property type="taxonomic scope" value="Bacteria"/>
</dbReference>
<protein>
    <submittedName>
        <fullName evidence="3">Activator of Hsp90 ATPase 1 family protein</fullName>
    </submittedName>
</protein>
<name>Q020W7_SOLUE</name>
<reference evidence="3" key="1">
    <citation type="submission" date="2006-10" db="EMBL/GenBank/DDBJ databases">
        <title>Complete sequence of Solibacter usitatus Ellin6076.</title>
        <authorList>
            <consortium name="US DOE Joint Genome Institute"/>
            <person name="Copeland A."/>
            <person name="Lucas S."/>
            <person name="Lapidus A."/>
            <person name="Barry K."/>
            <person name="Detter J.C."/>
            <person name="Glavina del Rio T."/>
            <person name="Hammon N."/>
            <person name="Israni S."/>
            <person name="Dalin E."/>
            <person name="Tice H."/>
            <person name="Pitluck S."/>
            <person name="Thompson L.S."/>
            <person name="Brettin T."/>
            <person name="Bruce D."/>
            <person name="Han C."/>
            <person name="Tapia R."/>
            <person name="Gilna P."/>
            <person name="Schmutz J."/>
            <person name="Larimer F."/>
            <person name="Land M."/>
            <person name="Hauser L."/>
            <person name="Kyrpides N."/>
            <person name="Mikhailova N."/>
            <person name="Janssen P.H."/>
            <person name="Kuske C.R."/>
            <person name="Richardson P."/>
        </authorList>
    </citation>
    <scope>NUCLEOTIDE SEQUENCE</scope>
    <source>
        <strain evidence="3">Ellin6076</strain>
    </source>
</reference>
<dbReference type="AlphaFoldDB" id="Q020W7"/>
<evidence type="ECO:0000259" key="2">
    <source>
        <dbReference type="Pfam" id="PF08327"/>
    </source>
</evidence>
<organism evidence="3">
    <name type="scientific">Solibacter usitatus (strain Ellin6076)</name>
    <dbReference type="NCBI Taxonomy" id="234267"/>
    <lineage>
        <taxon>Bacteria</taxon>
        <taxon>Pseudomonadati</taxon>
        <taxon>Acidobacteriota</taxon>
        <taxon>Terriglobia</taxon>
        <taxon>Bryobacterales</taxon>
        <taxon>Solibacteraceae</taxon>
        <taxon>Candidatus Solibacter</taxon>
    </lineage>
</organism>
<evidence type="ECO:0000313" key="3">
    <source>
        <dbReference type="EMBL" id="ABJ84522.1"/>
    </source>
</evidence>
<evidence type="ECO:0000256" key="1">
    <source>
        <dbReference type="ARBA" id="ARBA00006817"/>
    </source>
</evidence>
<dbReference type="Gene3D" id="3.30.530.20">
    <property type="match status" value="1"/>
</dbReference>
<dbReference type="KEGG" id="sus:Acid_3550"/>
<feature type="domain" description="Activator of Hsp90 ATPase homologue 1/2-like C-terminal" evidence="2">
    <location>
        <begin position="39"/>
        <end position="159"/>
    </location>
</feature>
<sequence length="171" mass="18660" precursor="true">MKTLVLGVALCAAALAQDSVKVTRLDSPKALKFEIVVPAKIDDVWTAFTTSAGLNTWLWKDCTVDLRDGGGWIVHYPGGATGGGTIVSFKPGRQVVIHAMAPEKFPEVRKVGTTATFDFEPVGDKTRVTLTQTGWKQGKEWDEAYDYLAGGNAQLLGQLNYRFTKGPIDWK</sequence>
<dbReference type="InterPro" id="IPR023393">
    <property type="entry name" value="START-like_dom_sf"/>
</dbReference>
<dbReference type="EMBL" id="CP000473">
    <property type="protein sequence ID" value="ABJ84522.1"/>
    <property type="molecule type" value="Genomic_DNA"/>
</dbReference>
<dbReference type="Pfam" id="PF08327">
    <property type="entry name" value="AHSA1"/>
    <property type="match status" value="1"/>
</dbReference>
<dbReference type="OrthoDB" id="120079at2"/>
<dbReference type="CDD" id="cd07814">
    <property type="entry name" value="SRPBCC_CalC_Aha1-like"/>
    <property type="match status" value="1"/>
</dbReference>
<accession>Q020W7</accession>
<dbReference type="STRING" id="234267.Acid_3550"/>
<dbReference type="InParanoid" id="Q020W7"/>
<dbReference type="HOGENOM" id="CLU_1561861_0_0_0"/>
<proteinExistence type="inferred from homology"/>
<gene>
    <name evidence="3" type="ordered locus">Acid_3550</name>
</gene>
<dbReference type="SUPFAM" id="SSF55961">
    <property type="entry name" value="Bet v1-like"/>
    <property type="match status" value="1"/>
</dbReference>
<comment type="similarity">
    <text evidence="1">Belongs to the AHA1 family.</text>
</comment>
<dbReference type="InterPro" id="IPR013538">
    <property type="entry name" value="ASHA1/2-like_C"/>
</dbReference>